<feature type="signal peptide" evidence="5">
    <location>
        <begin position="1"/>
        <end position="20"/>
    </location>
</feature>
<accession>A0A9W7KR65</accession>
<dbReference type="GO" id="GO:0015689">
    <property type="term" value="P:molybdate ion transport"/>
    <property type="evidence" value="ECO:0007669"/>
    <property type="project" value="InterPro"/>
</dbReference>
<dbReference type="Gene3D" id="3.40.190.10">
    <property type="entry name" value="Periplasmic binding protein-like II"/>
    <property type="match status" value="2"/>
</dbReference>
<gene>
    <name evidence="6" type="primary">modA</name>
    <name evidence="6" type="ORF">DS843_22370</name>
</gene>
<dbReference type="PIRSF" id="PIRSF004846">
    <property type="entry name" value="ModA"/>
    <property type="match status" value="1"/>
</dbReference>
<dbReference type="OrthoDB" id="9785015at2"/>
<dbReference type="SUPFAM" id="SSF53850">
    <property type="entry name" value="Periplasmic binding protein-like II"/>
    <property type="match status" value="1"/>
</dbReference>
<evidence type="ECO:0000256" key="4">
    <source>
        <dbReference type="PIRSR" id="PIRSR004846-1"/>
    </source>
</evidence>
<evidence type="ECO:0000313" key="7">
    <source>
        <dbReference type="Proteomes" id="UP000480854"/>
    </source>
</evidence>
<evidence type="ECO:0000256" key="2">
    <source>
        <dbReference type="ARBA" id="ARBA00022723"/>
    </source>
</evidence>
<dbReference type="CDD" id="cd13539">
    <property type="entry name" value="PBP2_AvModA"/>
    <property type="match status" value="1"/>
</dbReference>
<dbReference type="Proteomes" id="UP000480854">
    <property type="component" value="Unassembled WGS sequence"/>
</dbReference>
<dbReference type="Pfam" id="PF13531">
    <property type="entry name" value="SBP_bac_11"/>
    <property type="match status" value="1"/>
</dbReference>
<feature type="binding site" evidence="4">
    <location>
        <position position="57"/>
    </location>
    <ligand>
        <name>molybdate</name>
        <dbReference type="ChEBI" id="CHEBI:36264"/>
    </ligand>
</feature>
<organism evidence="6 7">
    <name type="scientific">Roseomonas genomospecies 6</name>
    <dbReference type="NCBI Taxonomy" id="214106"/>
    <lineage>
        <taxon>Bacteria</taxon>
        <taxon>Pseudomonadati</taxon>
        <taxon>Pseudomonadota</taxon>
        <taxon>Alphaproteobacteria</taxon>
        <taxon>Acetobacterales</taxon>
        <taxon>Roseomonadaceae</taxon>
        <taxon>Roseomonas</taxon>
    </lineage>
</organism>
<comment type="caution">
    <text evidence="6">The sequence shown here is derived from an EMBL/GenBank/DDBJ whole genome shotgun (WGS) entry which is preliminary data.</text>
</comment>
<name>A0A9W7KR65_9PROT</name>
<sequence length="252" mass="26416">MKLFLLAAFALLSVPAAAQADEFNVAVAANFTAPAKEIATAFERKTGHKPILSFGATGQFYAQIKQEAPFVVFMAADDETPRKAVEEGLAVPESRFTYAVGRLVLWTKASGSPLGEDTLRKGAFDKLAIANPATAPYGAAAVQAMKTMGVFETLQPTIVQGNTIAQTFQFAEAGAAELAFVALSQVIARPDGARWPVPEALHAPILQDAVLLKKGAGNEAAKAFLAFLKGPEAATVISKYGYGTKADPAASN</sequence>
<protein>
    <submittedName>
        <fullName evidence="6">Molybdate ABC transporter substrate-binding protein</fullName>
    </submittedName>
</protein>
<dbReference type="NCBIfam" id="TIGR01256">
    <property type="entry name" value="modA"/>
    <property type="match status" value="1"/>
</dbReference>
<dbReference type="InterPro" id="IPR005950">
    <property type="entry name" value="ModA"/>
</dbReference>
<evidence type="ECO:0000256" key="3">
    <source>
        <dbReference type="ARBA" id="ARBA00022729"/>
    </source>
</evidence>
<feature type="binding site" evidence="4">
    <location>
        <position position="164"/>
    </location>
    <ligand>
        <name>molybdate</name>
        <dbReference type="ChEBI" id="CHEBI:36264"/>
    </ligand>
</feature>
<reference evidence="6 7" key="1">
    <citation type="submission" date="2018-07" db="EMBL/GenBank/DDBJ databases">
        <title>Genome sequence of Azospirillum sp. ATCC 49961.</title>
        <authorList>
            <person name="Sant'Anna F.H."/>
            <person name="Baldani J.I."/>
            <person name="Zilli J.E."/>
            <person name="Reis V.M."/>
            <person name="Hartmann A."/>
            <person name="Cruz L."/>
            <person name="de Souza E.M."/>
            <person name="de Oliveira Pedrosa F."/>
            <person name="Passaglia L.M.P."/>
        </authorList>
    </citation>
    <scope>NUCLEOTIDE SEQUENCE [LARGE SCALE GENOMIC DNA]</scope>
    <source>
        <strain evidence="6 7">ATCC 49961</strain>
    </source>
</reference>
<keyword evidence="7" id="KW-1185">Reference proteome</keyword>
<dbReference type="RefSeq" id="WP_149471052.1">
    <property type="nucleotide sequence ID" value="NZ_QOKW01000021.1"/>
</dbReference>
<evidence type="ECO:0000313" key="6">
    <source>
        <dbReference type="EMBL" id="KAA0677862.1"/>
    </source>
</evidence>
<dbReference type="PANTHER" id="PTHR30632:SF14">
    <property type="entry name" value="TUNGSTATE_MOLYBDATE_CHROMATE-BINDING PROTEIN MODA"/>
    <property type="match status" value="1"/>
</dbReference>
<proteinExistence type="inferred from homology"/>
<keyword evidence="2 4" id="KW-0479">Metal-binding</keyword>
<keyword evidence="4" id="KW-0500">Molybdenum</keyword>
<dbReference type="PANTHER" id="PTHR30632">
    <property type="entry name" value="MOLYBDATE-BINDING PERIPLASMIC PROTEIN"/>
    <property type="match status" value="1"/>
</dbReference>
<comment type="similarity">
    <text evidence="1">Belongs to the bacterial solute-binding protein ModA family.</text>
</comment>
<dbReference type="AlphaFoldDB" id="A0A9W7KR65"/>
<keyword evidence="3 5" id="KW-0732">Signal</keyword>
<dbReference type="InterPro" id="IPR050682">
    <property type="entry name" value="ModA/WtpA"/>
</dbReference>
<dbReference type="GO" id="GO:0046872">
    <property type="term" value="F:metal ion binding"/>
    <property type="evidence" value="ECO:0007669"/>
    <property type="project" value="UniProtKB-KW"/>
</dbReference>
<dbReference type="InterPro" id="IPR044084">
    <property type="entry name" value="AvModA-like_subst-bd"/>
</dbReference>
<dbReference type="GO" id="GO:0030973">
    <property type="term" value="F:molybdate ion binding"/>
    <property type="evidence" value="ECO:0007669"/>
    <property type="project" value="InterPro"/>
</dbReference>
<dbReference type="EMBL" id="QOKW01000021">
    <property type="protein sequence ID" value="KAA0677862.1"/>
    <property type="molecule type" value="Genomic_DNA"/>
</dbReference>
<feature type="chain" id="PRO_5040724391" evidence="5">
    <location>
        <begin position="21"/>
        <end position="252"/>
    </location>
</feature>
<evidence type="ECO:0000256" key="5">
    <source>
        <dbReference type="SAM" id="SignalP"/>
    </source>
</evidence>
<evidence type="ECO:0000256" key="1">
    <source>
        <dbReference type="ARBA" id="ARBA00009175"/>
    </source>
</evidence>